<comment type="caution">
    <text evidence="2">The sequence shown here is derived from an EMBL/GenBank/DDBJ whole genome shotgun (WGS) entry which is preliminary data.</text>
</comment>
<proteinExistence type="predicted"/>
<feature type="region of interest" description="Disordered" evidence="1">
    <location>
        <begin position="120"/>
        <end position="145"/>
    </location>
</feature>
<dbReference type="SUPFAM" id="SSF46689">
    <property type="entry name" value="Homeodomain-like"/>
    <property type="match status" value="1"/>
</dbReference>
<dbReference type="Pfam" id="PF13384">
    <property type="entry name" value="HTH_23"/>
    <property type="match status" value="1"/>
</dbReference>
<gene>
    <name evidence="2" type="ORF">HUK82_06825</name>
</gene>
<evidence type="ECO:0000313" key="2">
    <source>
        <dbReference type="EMBL" id="NVN40280.1"/>
    </source>
</evidence>
<dbReference type="Gene3D" id="1.10.10.10">
    <property type="entry name" value="Winged helix-like DNA-binding domain superfamily/Winged helix DNA-binding domain"/>
    <property type="match status" value="1"/>
</dbReference>
<evidence type="ECO:0000256" key="1">
    <source>
        <dbReference type="SAM" id="MobiDB-lite"/>
    </source>
</evidence>
<accession>A0A850PCP4</accession>
<reference evidence="2 3" key="1">
    <citation type="submission" date="2020-06" db="EMBL/GenBank/DDBJ databases">
        <title>Description of novel acetic acid bacteria.</title>
        <authorList>
            <person name="Sombolestani A."/>
        </authorList>
    </citation>
    <scope>NUCLEOTIDE SEQUENCE [LARGE SCALE GENOMIC DNA]</scope>
    <source>
        <strain evidence="2 3">LMG 27010</strain>
    </source>
</reference>
<name>A0A850PCP4_9PROT</name>
<dbReference type="InterPro" id="IPR036388">
    <property type="entry name" value="WH-like_DNA-bd_sf"/>
</dbReference>
<evidence type="ECO:0000313" key="3">
    <source>
        <dbReference type="Proteomes" id="UP000585665"/>
    </source>
</evidence>
<dbReference type="EMBL" id="JABXXR010000035">
    <property type="protein sequence ID" value="NVN40280.1"/>
    <property type="molecule type" value="Genomic_DNA"/>
</dbReference>
<dbReference type="Proteomes" id="UP000585665">
    <property type="component" value="Unassembled WGS sequence"/>
</dbReference>
<dbReference type="InterPro" id="IPR009057">
    <property type="entry name" value="Homeodomain-like_sf"/>
</dbReference>
<organism evidence="2 3">
    <name type="scientific">Ameyamaea chiangmaiensis</name>
    <dbReference type="NCBI Taxonomy" id="442969"/>
    <lineage>
        <taxon>Bacteria</taxon>
        <taxon>Pseudomonadati</taxon>
        <taxon>Pseudomonadota</taxon>
        <taxon>Alphaproteobacteria</taxon>
        <taxon>Acetobacterales</taxon>
        <taxon>Acetobacteraceae</taxon>
        <taxon>Ameyamaea</taxon>
    </lineage>
</organism>
<keyword evidence="3" id="KW-1185">Reference proteome</keyword>
<sequence length="145" mass="16279">MGLAIMTRALSSDLRRRAIAAVSSGMTRRAAAERFGVSASSVIRWVAEWRARVREHALRQGGDRRSHRIEAWSSVLLAAIEARADISLVELAEKLATDHGVRFAPSTIWRCLDRHDMTVKKNGARQRTDTARRRRAARGPVRQPN</sequence>
<protein>
    <submittedName>
        <fullName evidence="2">Transposase</fullName>
    </submittedName>
</protein>
<dbReference type="AlphaFoldDB" id="A0A850PCP4"/>